<dbReference type="EMBL" id="JABEZZ010000002">
    <property type="protein sequence ID" value="MBA0579781.1"/>
    <property type="molecule type" value="Genomic_DNA"/>
</dbReference>
<evidence type="ECO:0000313" key="5">
    <source>
        <dbReference type="EMBL" id="MBA0579781.1"/>
    </source>
</evidence>
<dbReference type="Proteomes" id="UP000593578">
    <property type="component" value="Unassembled WGS sequence"/>
</dbReference>
<accession>A0A7J8NS01</accession>
<comment type="subcellular location">
    <subcellularLocation>
        <location evidence="1">Membrane</location>
        <topology evidence="1">Multi-pass membrane protein</topology>
    </subcellularLocation>
</comment>
<proteinExistence type="predicted"/>
<organism evidence="5 6">
    <name type="scientific">Gossypium raimondii</name>
    <name type="common">Peruvian cotton</name>
    <name type="synonym">Gossypium klotzschianum subsp. raimondii</name>
    <dbReference type="NCBI Taxonomy" id="29730"/>
    <lineage>
        <taxon>Eukaryota</taxon>
        <taxon>Viridiplantae</taxon>
        <taxon>Streptophyta</taxon>
        <taxon>Embryophyta</taxon>
        <taxon>Tracheophyta</taxon>
        <taxon>Spermatophyta</taxon>
        <taxon>Magnoliopsida</taxon>
        <taxon>eudicotyledons</taxon>
        <taxon>Gunneridae</taxon>
        <taxon>Pentapetalae</taxon>
        <taxon>rosids</taxon>
        <taxon>malvids</taxon>
        <taxon>Malvales</taxon>
        <taxon>Malvaceae</taxon>
        <taxon>Malvoideae</taxon>
        <taxon>Gossypium</taxon>
    </lineage>
</organism>
<evidence type="ECO:0000256" key="4">
    <source>
        <dbReference type="ARBA" id="ARBA00023136"/>
    </source>
</evidence>
<protein>
    <submittedName>
        <fullName evidence="5">Uncharacterized protein</fullName>
    </submittedName>
</protein>
<evidence type="ECO:0000256" key="3">
    <source>
        <dbReference type="ARBA" id="ARBA00022989"/>
    </source>
</evidence>
<evidence type="ECO:0000313" key="6">
    <source>
        <dbReference type="Proteomes" id="UP000593578"/>
    </source>
</evidence>
<dbReference type="GO" id="GO:0016020">
    <property type="term" value="C:membrane"/>
    <property type="evidence" value="ECO:0007669"/>
    <property type="project" value="UniProtKB-SubCell"/>
</dbReference>
<dbReference type="PANTHER" id="PTHR23423">
    <property type="entry name" value="ORGANIC SOLUTE TRANSPORTER-RELATED"/>
    <property type="match status" value="1"/>
</dbReference>
<name>A0A7J8NS01_GOSRA</name>
<reference evidence="5 6" key="1">
    <citation type="journal article" date="2019" name="Genome Biol. Evol.">
        <title>Insights into the evolution of the New World diploid cottons (Gossypium, subgenus Houzingenia) based on genome sequencing.</title>
        <authorList>
            <person name="Grover C.E."/>
            <person name="Arick M.A. 2nd"/>
            <person name="Thrash A."/>
            <person name="Conover J.L."/>
            <person name="Sanders W.S."/>
            <person name="Peterson D.G."/>
            <person name="Frelichowski J.E."/>
            <person name="Scheffler J.A."/>
            <person name="Scheffler B.E."/>
            <person name="Wendel J.F."/>
        </authorList>
    </citation>
    <scope>NUCLEOTIDE SEQUENCE [LARGE SCALE GENOMIC DNA]</scope>
    <source>
        <strain evidence="5">8</strain>
        <tissue evidence="5">Leaf</tissue>
    </source>
</reference>
<gene>
    <name evidence="5" type="ORF">Gorai_022027</name>
</gene>
<keyword evidence="2" id="KW-0812">Transmembrane</keyword>
<dbReference type="Pfam" id="PF03619">
    <property type="entry name" value="Solute_trans_a"/>
    <property type="match status" value="1"/>
</dbReference>
<evidence type="ECO:0000256" key="2">
    <source>
        <dbReference type="ARBA" id="ARBA00022692"/>
    </source>
</evidence>
<sequence>ITFNSLYHWWINQLVLIFRYYEIATNHLPCIALKDTLLLAWVCGEDRTIEFMKRLGRASSKTPLLELDYEKGTIKHPFPMNYILRPWKLGQWFYQVVKFAIVQYMIIKSLTALLAVFLEAFGVYCEGEF</sequence>
<keyword evidence="4" id="KW-0472">Membrane</keyword>
<comment type="caution">
    <text evidence="5">The sequence shown here is derived from an EMBL/GenBank/DDBJ whole genome shotgun (WGS) entry which is preliminary data.</text>
</comment>
<dbReference type="AlphaFoldDB" id="A0A7J8NS01"/>
<dbReference type="InterPro" id="IPR005178">
    <property type="entry name" value="Ostalpha/TMEM184C"/>
</dbReference>
<feature type="non-terminal residue" evidence="5">
    <location>
        <position position="129"/>
    </location>
</feature>
<evidence type="ECO:0000256" key="1">
    <source>
        <dbReference type="ARBA" id="ARBA00004141"/>
    </source>
</evidence>
<feature type="non-terminal residue" evidence="5">
    <location>
        <position position="1"/>
    </location>
</feature>
<keyword evidence="3" id="KW-1133">Transmembrane helix</keyword>